<dbReference type="InterPro" id="IPR016032">
    <property type="entry name" value="Sig_transdc_resp-reg_C-effctor"/>
</dbReference>
<accession>A0A5J6GEJ9</accession>
<dbReference type="PRINTS" id="PR00038">
    <property type="entry name" value="HTHLUXR"/>
</dbReference>
<proteinExistence type="predicted"/>
<reference evidence="2 3" key="1">
    <citation type="submission" date="2017-09" db="EMBL/GenBank/DDBJ databases">
        <authorList>
            <person name="Lee N."/>
            <person name="Cho B.-K."/>
        </authorList>
    </citation>
    <scope>NUCLEOTIDE SEQUENCE [LARGE SCALE GENOMIC DNA]</scope>
    <source>
        <strain evidence="2 3">ATCC 12853</strain>
    </source>
</reference>
<dbReference type="CDD" id="cd06170">
    <property type="entry name" value="LuxR_C_like"/>
    <property type="match status" value="1"/>
</dbReference>
<evidence type="ECO:0000313" key="3">
    <source>
        <dbReference type="Proteomes" id="UP000325529"/>
    </source>
</evidence>
<evidence type="ECO:0000259" key="1">
    <source>
        <dbReference type="PROSITE" id="PS50043"/>
    </source>
</evidence>
<evidence type="ECO:0000313" key="2">
    <source>
        <dbReference type="EMBL" id="QEU92964.1"/>
    </source>
</evidence>
<gene>
    <name evidence="2" type="ORF">CP970_20440</name>
</gene>
<dbReference type="Gene3D" id="1.10.10.10">
    <property type="entry name" value="Winged helix-like DNA-binding domain superfamily/Winged helix DNA-binding domain"/>
    <property type="match status" value="1"/>
</dbReference>
<dbReference type="RefSeq" id="WP_055551971.1">
    <property type="nucleotide sequence ID" value="NZ_CP023699.1"/>
</dbReference>
<dbReference type="AlphaFoldDB" id="A0A5J6GEJ9"/>
<dbReference type="PANTHER" id="PTHR34293:SF1">
    <property type="entry name" value="HTH-TYPE TRANSCRIPTIONAL REGULATOR TRMBL2"/>
    <property type="match status" value="1"/>
</dbReference>
<protein>
    <submittedName>
        <fullName evidence="2">Helix-turn-helix transcriptional regulator</fullName>
    </submittedName>
</protein>
<organism evidence="2 3">
    <name type="scientific">Streptomyces kanamyceticus</name>
    <dbReference type="NCBI Taxonomy" id="1967"/>
    <lineage>
        <taxon>Bacteria</taxon>
        <taxon>Bacillati</taxon>
        <taxon>Actinomycetota</taxon>
        <taxon>Actinomycetes</taxon>
        <taxon>Kitasatosporales</taxon>
        <taxon>Streptomycetaceae</taxon>
        <taxon>Streptomyces</taxon>
    </lineage>
</organism>
<dbReference type="InterPro" id="IPR051797">
    <property type="entry name" value="TrmB-like"/>
</dbReference>
<dbReference type="GO" id="GO:0003677">
    <property type="term" value="F:DNA binding"/>
    <property type="evidence" value="ECO:0007669"/>
    <property type="project" value="InterPro"/>
</dbReference>
<dbReference type="Proteomes" id="UP000325529">
    <property type="component" value="Chromosome"/>
</dbReference>
<dbReference type="Pfam" id="PF00196">
    <property type="entry name" value="GerE"/>
    <property type="match status" value="1"/>
</dbReference>
<dbReference type="KEGG" id="ska:CP970_20440"/>
<dbReference type="InterPro" id="IPR000792">
    <property type="entry name" value="Tscrpt_reg_LuxR_C"/>
</dbReference>
<dbReference type="OrthoDB" id="4307453at2"/>
<keyword evidence="3" id="KW-1185">Reference proteome</keyword>
<dbReference type="SUPFAM" id="SSF56024">
    <property type="entry name" value="Phospholipase D/nuclease"/>
    <property type="match status" value="1"/>
</dbReference>
<dbReference type="PROSITE" id="PS50043">
    <property type="entry name" value="HTH_LUXR_2"/>
    <property type="match status" value="1"/>
</dbReference>
<dbReference type="SMART" id="SM00421">
    <property type="entry name" value="HTH_LUXR"/>
    <property type="match status" value="1"/>
</dbReference>
<sequence>MTVDAHPHGPDELCAAGSELYARALREGHVASEDADQAPCLVDLGLLRPASQGNEQLRPVPPSVALPRLLEGIEDRIAHHRRQESLLAAAFEPLMAVAAQQPVSQQADVTPSAITVLNGLPRIQEAVRKAISDSSREMLVIQPGGFRTPEELALSLDDARVALARGVRLRTLYQHTTRHSLPVLAYYELLDGDAEVRTLDEVTERLFVFDRTVAFIPANKERDVALEIQHPALVDYLGTTFERFWRLATPMYPTQVPIASDNGFSPRQRAAAVLLTEGLTDGEIAARLGMNIRTARVHIAKLSERLGSHSRAQLGFLIGQSGILDHGEQSV</sequence>
<dbReference type="InterPro" id="IPR036388">
    <property type="entry name" value="WH-like_DNA-bd_sf"/>
</dbReference>
<name>A0A5J6GEJ9_STRKN</name>
<feature type="domain" description="HTH luxR-type" evidence="1">
    <location>
        <begin position="257"/>
        <end position="322"/>
    </location>
</feature>
<dbReference type="SUPFAM" id="SSF46894">
    <property type="entry name" value="C-terminal effector domain of the bipartite response regulators"/>
    <property type="match status" value="1"/>
</dbReference>
<dbReference type="EMBL" id="CP023699">
    <property type="protein sequence ID" value="QEU92964.1"/>
    <property type="molecule type" value="Genomic_DNA"/>
</dbReference>
<dbReference type="PANTHER" id="PTHR34293">
    <property type="entry name" value="HTH-TYPE TRANSCRIPTIONAL REGULATOR TRMBL2"/>
    <property type="match status" value="1"/>
</dbReference>
<dbReference type="GO" id="GO:0006355">
    <property type="term" value="P:regulation of DNA-templated transcription"/>
    <property type="evidence" value="ECO:0007669"/>
    <property type="project" value="InterPro"/>
</dbReference>